<reference evidence="11" key="1">
    <citation type="submission" date="2016-03" db="EMBL/GenBank/DDBJ databases">
        <authorList>
            <person name="Johnson T.J."/>
            <person name="Youmans B."/>
            <person name="Case K."/>
            <person name="Noll S."/>
        </authorList>
    </citation>
    <scope>NUCLEOTIDE SEQUENCE [LARGE SCALE GENOMIC DNA]</scope>
    <source>
        <strain evidence="11">UMNLAv8</strain>
    </source>
</reference>
<dbReference type="SUPFAM" id="SSF52402">
    <property type="entry name" value="Adenine nucleotide alpha hydrolases-like"/>
    <property type="match status" value="1"/>
</dbReference>
<dbReference type="InterPro" id="IPR012796">
    <property type="entry name" value="Lysidine-tRNA-synth_C"/>
</dbReference>
<evidence type="ECO:0000256" key="4">
    <source>
        <dbReference type="ARBA" id="ARBA00022694"/>
    </source>
</evidence>
<dbReference type="Proteomes" id="UP000078520">
    <property type="component" value="Unassembled WGS sequence"/>
</dbReference>
<keyword evidence="6" id="KW-0067">ATP-binding</keyword>
<evidence type="ECO:0000256" key="7">
    <source>
        <dbReference type="ARBA" id="ARBA00048539"/>
    </source>
</evidence>
<evidence type="ECO:0000259" key="9">
    <source>
        <dbReference type="SMART" id="SM00977"/>
    </source>
</evidence>
<dbReference type="InterPro" id="IPR011063">
    <property type="entry name" value="TilS/TtcA_N"/>
</dbReference>
<dbReference type="GO" id="GO:0005737">
    <property type="term" value="C:cytoplasm"/>
    <property type="evidence" value="ECO:0007669"/>
    <property type="project" value="UniProtKB-SubCell"/>
</dbReference>
<keyword evidence="4 8" id="KW-0819">tRNA processing</keyword>
<dbReference type="InterPro" id="IPR015262">
    <property type="entry name" value="tRNA_Ile_lys_synt_subst-bd"/>
</dbReference>
<dbReference type="Gene3D" id="3.40.50.620">
    <property type="entry name" value="HUPs"/>
    <property type="match status" value="1"/>
</dbReference>
<comment type="function">
    <text evidence="8">Ligates lysine onto the cytidine present at position 34 of the AUA codon-specific tRNA(Ile) that contains the anticodon CAU, in an ATP-dependent manner. Cytidine is converted to lysidine, thus changing the amino acid specificity of the tRNA from methionine to isoleucine.</text>
</comment>
<dbReference type="GO" id="GO:0032267">
    <property type="term" value="F:tRNA(Ile)-lysidine synthase activity"/>
    <property type="evidence" value="ECO:0007669"/>
    <property type="project" value="UniProtKB-EC"/>
</dbReference>
<dbReference type="InterPro" id="IPR012795">
    <property type="entry name" value="tRNA_Ile_lys_synt_N"/>
</dbReference>
<evidence type="ECO:0000313" key="11">
    <source>
        <dbReference type="Proteomes" id="UP000078520"/>
    </source>
</evidence>
<comment type="similarity">
    <text evidence="8">Belongs to the tRNA(Ile)-lysidine synthase family.</text>
</comment>
<keyword evidence="2 8" id="KW-0963">Cytoplasm</keyword>
<dbReference type="EMBL" id="LVKI01000039">
    <property type="protein sequence ID" value="OAQ07132.1"/>
    <property type="molecule type" value="Genomic_DNA"/>
</dbReference>
<evidence type="ECO:0000256" key="3">
    <source>
        <dbReference type="ARBA" id="ARBA00022598"/>
    </source>
</evidence>
<evidence type="ECO:0000313" key="10">
    <source>
        <dbReference type="EMBL" id="OAQ07132.1"/>
    </source>
</evidence>
<sequence>MELEFIQNWKKFDLDCQPLLVAVSTGVDSMVLLDLLQHLPADLRPQITVGYVDHRLRKQSKDETKFIQEYCRQHHLPLKIGVWDADQHPQHGIEEAARNFRYAFFSKTMAELKISTLATAHHADDLAETFLMKLLRGGELSQLVGIAPCRLMGPGRQLIRPLLPYSKQQLYDYAQQHQLTFFEDETNQDDDVLRNRIRHHIIPQLKRENPRFLDHVRSYTQQLSSTLKVNQQILQQQLTQLLEDDQVCLPAWLQLDAAMRRAVLKEYLIQHGVPLHQRQFAEVSSFLENCQKPQGTFQLDAKRAVVKEYMHFYLTSREEAVEKVSDQSFLIQGKTLVSTATFELTLDHHEQRDADEQLRFNRLPAGLTLRHRLPGDWLRIREGTKKLTRFLIDKKISQRERQALWVIADEKQEVYALFGDQPNSMIYLSQPVENATIRYIVAIKYRKR</sequence>
<dbReference type="HAMAP" id="MF_01161">
    <property type="entry name" value="tRNA_Ile_lys_synt"/>
    <property type="match status" value="1"/>
</dbReference>
<dbReference type="NCBIfam" id="TIGR02433">
    <property type="entry name" value="lysidine_TilS_C"/>
    <property type="match status" value="1"/>
</dbReference>
<dbReference type="NCBIfam" id="TIGR02432">
    <property type="entry name" value="lysidine_TilS_N"/>
    <property type="match status" value="1"/>
</dbReference>
<comment type="caution">
    <text evidence="10">The sequence shown here is derived from an EMBL/GenBank/DDBJ whole genome shotgun (WGS) entry which is preliminary data.</text>
</comment>
<dbReference type="Pfam" id="PF09179">
    <property type="entry name" value="TilS"/>
    <property type="match status" value="1"/>
</dbReference>
<name>A0A179CH26_9LACO</name>
<dbReference type="AlphaFoldDB" id="A0A179CH26"/>
<accession>A0A179CH26</accession>
<feature type="domain" description="Lysidine-tRNA(Ile) synthetase C-terminal" evidence="9">
    <location>
        <begin position="367"/>
        <end position="428"/>
    </location>
</feature>
<dbReference type="Pfam" id="PF01171">
    <property type="entry name" value="ATP_bind_3"/>
    <property type="match status" value="1"/>
</dbReference>
<evidence type="ECO:0000256" key="6">
    <source>
        <dbReference type="ARBA" id="ARBA00022840"/>
    </source>
</evidence>
<dbReference type="PANTHER" id="PTHR43033">
    <property type="entry name" value="TRNA(ILE)-LYSIDINE SYNTHASE-RELATED"/>
    <property type="match status" value="1"/>
</dbReference>
<dbReference type="GO" id="GO:0006400">
    <property type="term" value="P:tRNA modification"/>
    <property type="evidence" value="ECO:0007669"/>
    <property type="project" value="UniProtKB-UniRule"/>
</dbReference>
<keyword evidence="3 8" id="KW-0436">Ligase</keyword>
<dbReference type="PANTHER" id="PTHR43033:SF1">
    <property type="entry name" value="TRNA(ILE)-LYSIDINE SYNTHASE-RELATED"/>
    <property type="match status" value="1"/>
</dbReference>
<dbReference type="EC" id="6.3.4.19" evidence="8"/>
<dbReference type="OrthoDB" id="9807403at2"/>
<protein>
    <recommendedName>
        <fullName evidence="8">tRNA(Ile)-lysidine synthase</fullName>
        <ecNumber evidence="8">6.3.4.19</ecNumber>
    </recommendedName>
    <alternativeName>
        <fullName evidence="8">tRNA(Ile)-2-lysyl-cytidine synthase</fullName>
    </alternativeName>
    <alternativeName>
        <fullName evidence="8">tRNA(Ile)-lysidine synthetase</fullName>
    </alternativeName>
</protein>
<evidence type="ECO:0000256" key="2">
    <source>
        <dbReference type="ARBA" id="ARBA00022490"/>
    </source>
</evidence>
<comment type="catalytic activity">
    <reaction evidence="7 8">
        <text>cytidine(34) in tRNA(Ile2) + L-lysine + ATP = lysidine(34) in tRNA(Ile2) + AMP + diphosphate + H(+)</text>
        <dbReference type="Rhea" id="RHEA:43744"/>
        <dbReference type="Rhea" id="RHEA-COMP:10625"/>
        <dbReference type="Rhea" id="RHEA-COMP:10670"/>
        <dbReference type="ChEBI" id="CHEBI:15378"/>
        <dbReference type="ChEBI" id="CHEBI:30616"/>
        <dbReference type="ChEBI" id="CHEBI:32551"/>
        <dbReference type="ChEBI" id="CHEBI:33019"/>
        <dbReference type="ChEBI" id="CHEBI:82748"/>
        <dbReference type="ChEBI" id="CHEBI:83665"/>
        <dbReference type="ChEBI" id="CHEBI:456215"/>
        <dbReference type="EC" id="6.3.4.19"/>
    </reaction>
</comment>
<dbReference type="RefSeq" id="WP_064208301.1">
    <property type="nucleotide sequence ID" value="NZ_LVKC01000016.1"/>
</dbReference>
<dbReference type="SUPFAM" id="SSF56037">
    <property type="entry name" value="PheT/TilS domain"/>
    <property type="match status" value="1"/>
</dbReference>
<dbReference type="InterPro" id="IPR012094">
    <property type="entry name" value="tRNA_Ile_lys_synt"/>
</dbReference>
<keyword evidence="5" id="KW-0547">Nucleotide-binding</keyword>
<evidence type="ECO:0000256" key="8">
    <source>
        <dbReference type="HAMAP-Rule" id="MF_01161"/>
    </source>
</evidence>
<organism evidence="10 11">
    <name type="scientific">Ligilactobacillus aviarius</name>
    <dbReference type="NCBI Taxonomy" id="1606"/>
    <lineage>
        <taxon>Bacteria</taxon>
        <taxon>Bacillati</taxon>
        <taxon>Bacillota</taxon>
        <taxon>Bacilli</taxon>
        <taxon>Lactobacillales</taxon>
        <taxon>Lactobacillaceae</taxon>
        <taxon>Ligilactobacillus</taxon>
    </lineage>
</organism>
<comment type="subcellular location">
    <subcellularLocation>
        <location evidence="1 8">Cytoplasm</location>
    </subcellularLocation>
</comment>
<dbReference type="SMART" id="SM00977">
    <property type="entry name" value="TilS_C"/>
    <property type="match status" value="1"/>
</dbReference>
<dbReference type="InterPro" id="IPR014729">
    <property type="entry name" value="Rossmann-like_a/b/a_fold"/>
</dbReference>
<evidence type="ECO:0000256" key="5">
    <source>
        <dbReference type="ARBA" id="ARBA00022741"/>
    </source>
</evidence>
<dbReference type="CDD" id="cd01992">
    <property type="entry name" value="TilS_N"/>
    <property type="match status" value="1"/>
</dbReference>
<comment type="caution">
    <text evidence="8">Lacks conserved residue(s) required for the propagation of feature annotation.</text>
</comment>
<gene>
    <name evidence="8" type="primary">tilS</name>
    <name evidence="10" type="ORF">A3O14_06620</name>
</gene>
<proteinExistence type="inferred from homology"/>
<dbReference type="GO" id="GO:0005524">
    <property type="term" value="F:ATP binding"/>
    <property type="evidence" value="ECO:0007669"/>
    <property type="project" value="UniProtKB-KW"/>
</dbReference>
<evidence type="ECO:0000256" key="1">
    <source>
        <dbReference type="ARBA" id="ARBA00004496"/>
    </source>
</evidence>